<evidence type="ECO:0000313" key="2">
    <source>
        <dbReference type="EMBL" id="KAJ4440992.1"/>
    </source>
</evidence>
<dbReference type="PANTHER" id="PTHR10773">
    <property type="entry name" value="DNA-DIRECTED RNA POLYMERASES I, II, AND III SUBUNIT RPABC2"/>
    <property type="match status" value="1"/>
</dbReference>
<organism evidence="2 3">
    <name type="scientific">Periplaneta americana</name>
    <name type="common">American cockroach</name>
    <name type="synonym">Blatta americana</name>
    <dbReference type="NCBI Taxonomy" id="6978"/>
    <lineage>
        <taxon>Eukaryota</taxon>
        <taxon>Metazoa</taxon>
        <taxon>Ecdysozoa</taxon>
        <taxon>Arthropoda</taxon>
        <taxon>Hexapoda</taxon>
        <taxon>Insecta</taxon>
        <taxon>Pterygota</taxon>
        <taxon>Neoptera</taxon>
        <taxon>Polyneoptera</taxon>
        <taxon>Dictyoptera</taxon>
        <taxon>Blattodea</taxon>
        <taxon>Blattoidea</taxon>
        <taxon>Blattidae</taxon>
        <taxon>Blattinae</taxon>
        <taxon>Periplaneta</taxon>
    </lineage>
</organism>
<keyword evidence="3" id="KW-1185">Reference proteome</keyword>
<reference evidence="2 3" key="1">
    <citation type="journal article" date="2022" name="Allergy">
        <title>Genome assembly and annotation of Periplaneta americana reveal a comprehensive cockroach allergen profile.</title>
        <authorList>
            <person name="Wang L."/>
            <person name="Xiong Q."/>
            <person name="Saelim N."/>
            <person name="Wang L."/>
            <person name="Nong W."/>
            <person name="Wan A.T."/>
            <person name="Shi M."/>
            <person name="Liu X."/>
            <person name="Cao Q."/>
            <person name="Hui J.H.L."/>
            <person name="Sookrung N."/>
            <person name="Leung T.F."/>
            <person name="Tungtrongchitr A."/>
            <person name="Tsui S.K.W."/>
        </authorList>
    </citation>
    <scope>NUCLEOTIDE SEQUENCE [LARGE SCALE GENOMIC DNA]</scope>
    <source>
        <strain evidence="2">PWHHKU_190912</strain>
    </source>
</reference>
<protein>
    <recommendedName>
        <fullName evidence="1">DUF7869 domain-containing protein</fullName>
    </recommendedName>
</protein>
<accession>A0ABQ8T543</accession>
<sequence length="156" mass="18072">MPLLPVNEIFYLCQVWQFNFCIHSAKSTKSTMFMWNESQGHKGVNDVVSCLNNYITKVLSAEVDSLYLFSDGCIGQNKNMKVVQYPITLVASGRLKCITHYFPVKCHSFLPCDTSFTRIEKIKRKKEKVETPREWEDIVKNEANFNVETFKNTNNT</sequence>
<evidence type="ECO:0000259" key="1">
    <source>
        <dbReference type="Pfam" id="PF25273"/>
    </source>
</evidence>
<feature type="domain" description="DUF7869" evidence="1">
    <location>
        <begin position="27"/>
        <end position="144"/>
    </location>
</feature>
<comment type="caution">
    <text evidence="2">The sequence shown here is derived from an EMBL/GenBank/DDBJ whole genome shotgun (WGS) entry which is preliminary data.</text>
</comment>
<name>A0ABQ8T543_PERAM</name>
<proteinExistence type="predicted"/>
<dbReference type="PANTHER" id="PTHR10773:SF19">
    <property type="match status" value="1"/>
</dbReference>
<dbReference type="Proteomes" id="UP001148838">
    <property type="component" value="Unassembled WGS sequence"/>
</dbReference>
<gene>
    <name evidence="2" type="ORF">ANN_10841</name>
</gene>
<dbReference type="EMBL" id="JAJSOF020000015">
    <property type="protein sequence ID" value="KAJ4440992.1"/>
    <property type="molecule type" value="Genomic_DNA"/>
</dbReference>
<evidence type="ECO:0000313" key="3">
    <source>
        <dbReference type="Proteomes" id="UP001148838"/>
    </source>
</evidence>
<dbReference type="Pfam" id="PF25273">
    <property type="entry name" value="DUF7869"/>
    <property type="match status" value="1"/>
</dbReference>
<dbReference type="InterPro" id="IPR057191">
    <property type="entry name" value="DUF7869"/>
</dbReference>